<dbReference type="Gene3D" id="3.40.50.300">
    <property type="entry name" value="P-loop containing nucleotide triphosphate hydrolases"/>
    <property type="match status" value="1"/>
</dbReference>
<proteinExistence type="predicted"/>
<dbReference type="Proteomes" id="UP000265515">
    <property type="component" value="Unassembled WGS sequence"/>
</dbReference>
<comment type="caution">
    <text evidence="1">The sequence shown here is derived from an EMBL/GenBank/DDBJ whole genome shotgun (WGS) entry which is preliminary data.</text>
</comment>
<dbReference type="InterPro" id="IPR027417">
    <property type="entry name" value="P-loop_NTPase"/>
</dbReference>
<dbReference type="STRING" id="69332.A0A388M0K9"/>
<keyword evidence="2" id="KW-1185">Reference proteome</keyword>
<dbReference type="Gene3D" id="3.80.10.10">
    <property type="entry name" value="Ribonuclease Inhibitor"/>
    <property type="match status" value="2"/>
</dbReference>
<dbReference type="OrthoDB" id="537968at2759"/>
<dbReference type="SUPFAM" id="SSF52047">
    <property type="entry name" value="RNI-like"/>
    <property type="match status" value="2"/>
</dbReference>
<dbReference type="SUPFAM" id="SSF52540">
    <property type="entry name" value="P-loop containing nucleoside triphosphate hydrolases"/>
    <property type="match status" value="1"/>
</dbReference>
<protein>
    <submittedName>
        <fullName evidence="1">Uncharacterized protein</fullName>
    </submittedName>
</protein>
<accession>A0A388M0K9</accession>
<name>A0A388M0K9_CHABU</name>
<reference evidence="1 2" key="1">
    <citation type="journal article" date="2018" name="Cell">
        <title>The Chara Genome: Secondary Complexity and Implications for Plant Terrestrialization.</title>
        <authorList>
            <person name="Nishiyama T."/>
            <person name="Sakayama H."/>
            <person name="Vries J.D."/>
            <person name="Buschmann H."/>
            <person name="Saint-Marcoux D."/>
            <person name="Ullrich K.K."/>
            <person name="Haas F.B."/>
            <person name="Vanderstraeten L."/>
            <person name="Becker D."/>
            <person name="Lang D."/>
            <person name="Vosolsobe S."/>
            <person name="Rombauts S."/>
            <person name="Wilhelmsson P.K.I."/>
            <person name="Janitza P."/>
            <person name="Kern R."/>
            <person name="Heyl A."/>
            <person name="Rumpler F."/>
            <person name="Villalobos L.I.A.C."/>
            <person name="Clay J.M."/>
            <person name="Skokan R."/>
            <person name="Toyoda A."/>
            <person name="Suzuki Y."/>
            <person name="Kagoshima H."/>
            <person name="Schijlen E."/>
            <person name="Tajeshwar N."/>
            <person name="Catarino B."/>
            <person name="Hetherington A.J."/>
            <person name="Saltykova A."/>
            <person name="Bonnot C."/>
            <person name="Breuninger H."/>
            <person name="Symeonidi A."/>
            <person name="Radhakrishnan G.V."/>
            <person name="Van Nieuwerburgh F."/>
            <person name="Deforce D."/>
            <person name="Chang C."/>
            <person name="Karol K.G."/>
            <person name="Hedrich R."/>
            <person name="Ulvskov P."/>
            <person name="Glockner G."/>
            <person name="Delwiche C.F."/>
            <person name="Petrasek J."/>
            <person name="Van de Peer Y."/>
            <person name="Friml J."/>
            <person name="Beilby M."/>
            <person name="Dolan L."/>
            <person name="Kohara Y."/>
            <person name="Sugano S."/>
            <person name="Fujiyama A."/>
            <person name="Delaux P.-M."/>
            <person name="Quint M."/>
            <person name="TheiBen G."/>
            <person name="Hagemann M."/>
            <person name="Harholt J."/>
            <person name="Dunand C."/>
            <person name="Zachgo S."/>
            <person name="Langdale J."/>
            <person name="Maumus F."/>
            <person name="Straeten D.V.D."/>
            <person name="Gould S.B."/>
            <person name="Rensing S.A."/>
        </authorList>
    </citation>
    <scope>NUCLEOTIDE SEQUENCE [LARGE SCALE GENOMIC DNA]</scope>
    <source>
        <strain evidence="1 2">S276</strain>
    </source>
</reference>
<gene>
    <name evidence="1" type="ORF">CBR_g46414</name>
</gene>
<dbReference type="EMBL" id="BFEA01000646">
    <property type="protein sequence ID" value="GBG88045.1"/>
    <property type="molecule type" value="Genomic_DNA"/>
</dbReference>
<evidence type="ECO:0000313" key="2">
    <source>
        <dbReference type="Proteomes" id="UP000265515"/>
    </source>
</evidence>
<dbReference type="InterPro" id="IPR032675">
    <property type="entry name" value="LRR_dom_sf"/>
</dbReference>
<organism evidence="1 2">
    <name type="scientific">Chara braunii</name>
    <name type="common">Braun's stonewort</name>
    <dbReference type="NCBI Taxonomy" id="69332"/>
    <lineage>
        <taxon>Eukaryota</taxon>
        <taxon>Viridiplantae</taxon>
        <taxon>Streptophyta</taxon>
        <taxon>Charophyceae</taxon>
        <taxon>Charales</taxon>
        <taxon>Characeae</taxon>
        <taxon>Chara</taxon>
    </lineage>
</organism>
<dbReference type="PANTHER" id="PTHR47679:SF2">
    <property type="entry name" value="C-TERMINAL OF ROC (COR) DOMAIN-CONTAINING PROTEIN"/>
    <property type="match status" value="1"/>
</dbReference>
<dbReference type="PANTHER" id="PTHR47679">
    <property type="entry name" value="PROTEIN TORNADO 1"/>
    <property type="match status" value="1"/>
</dbReference>
<dbReference type="Pfam" id="PF08477">
    <property type="entry name" value="Roc"/>
    <property type="match status" value="1"/>
</dbReference>
<evidence type="ECO:0000313" key="1">
    <source>
        <dbReference type="EMBL" id="GBG88045.1"/>
    </source>
</evidence>
<dbReference type="Gramene" id="GBG88045">
    <property type="protein sequence ID" value="GBG88045"/>
    <property type="gene ID" value="CBR_g46414"/>
</dbReference>
<sequence>MSADRNNGDSPVVCPVLYRHAFGVMFTWNTDYEKVESTEEAVLGICKRVYLEAGLTTVGWNVRQDLHHPYVQRPATLESNPPCLQRSGYAGQRRCARALYCLITRYDCQLNFHLSSTQVLKEEALNVGLSMSAQGCTSAKGSCYDIKEMFSSIPHEAVRDAVFELLRTQVATRGKNCLLSKTGRAEASYVTIKIEDIYKMVVYDLSHAYMVCGEVIKRRVVGILMGKTMSPVLATVTCAMAESKFLQLRGADSKLVKGWRMVDNVSFIVGFCSKEGSGTKAQDVLAAFEAVYGPRLKLVRKDDDTNSLNVIGVPSAATCISNMLAESRSLTHFKANRCVLDLRGALDLVKGVTNSISLQECSLSDTFLPPQALSVLSDGLASAVYGQGEAASAGAQTPLPVAGPVGQICEAAEFPSCAARSGKGLSQLRKLELSYLGGGCASDRESAPQALARLLRMNNTLKELRISNACSCDEILSSMEGLRGNHCLEVLQYCSADPHVSTEERARMLCILDHNTTLKRLLFGTFTDAEIQRKLHKNNFQRELLDALDYASGWRMSCFLGDDLPPPLPPPLYQSGGEQNPSDMPSNLRFTADATPSQLTGSLQWLSDPDQTLQREWESLRGSACMAAEGIWRLRRQICDAVSLEAKQRTFLKHLESGRLAKAERIVFKGSATQALQFEDDLCSPRPLELSKGLNFWIEVCMSRLGRFLSLHGPSLHRLRRIALHDMVGTHISEQFLMELGYFLRRKSCLVQELVFTLCDFSMAGRAGCLIGDTLAQSSSLTVFHATSCSFGFGGAIALVEGITRSNSLQECDLSGTLLPGQALTVFANNLASTRNKAAAAKEVDVSDASMESGEAGPTKRAATWPAKTTLRCTRLRKLTLSYITEGLADHRECASKAVARLLTTNDTLKELHITNRAPVSDIIAVLEGLADNNCLETLRCSCEHSGVTAEEKGRILFLVDKMTHIKQLHLGLSVEAEINTKLRRYALEREFLRSTGTLEYVSGRHIRCFLVGHPRAGKTTLRKSLCRGRWKAMVTIEKPPKYMQRKKHRQTRGIETKAIRGHGGISVQLWDVAGQEEYHTMHDLFMPTLGDDMASPSMFLLICNPADKKGWKSEPDLRIQLGYWLKFIGANTVADCKPLVVLVFNPHDQNPSLYESAGQAGSLLDWVDEQFGDKFNIAKTPFVVDARRRTAAKPVHDFLIQQADLILREVKVLKIVDRILSEVTVRSRTSPLISWKEFDSICQKEVCPSTAELTLPDEAEPPEKEGFGLSERTTRYLAGLTNTLAHYLHDIGVVIWFREMPFLVASPEWFCSKVVGEIIPTECSKSGVHDGIASHDLLVRVLSRSFPSQYQANVGDLITLMVKMHLGYEFIHRNEKSMMMPACLPEWRDNTEIAWKVECKEEMTYFGFRIECNNKKQTMLTTGFFHRLQVQLHGQHEDCGEYQLAKDLIYLVVNGPGAEVYLEFSGFFGDWIDVMVKCPSDKFEDSKCWVEESIISNVHCLCREPTGLPGVSLMVKVIRPKCVEELVPRQDRSESQVVGEQEILHILRKSGPKHYYVWPELRWGQQRERYFPRENGKKVFELLRPSVIKETMETIITQGEELRWFVKELTQRQVAEGGLKPSSPAVERSRIGGVEVEVEGFLPEPSQKSLSILLENMQGTLTRMMTVMTEMHRTQGEMFTRICSMLNDMHRTQGEMFTRICGMLTNLSRLATEKHTHRLPHLLYFTEKVGRVSRLAAWFGRPLGIRPFQLHLMCESRAKCHVVEKQPGLQVWIQERERENVWVLLRTTLLILTVLMVSGCGAMAGIHALMPDMSAFTSDWSIVVSATATKDIATLGTSARDALNDFKDRLHKGTRMFDDDLEADWRRGEAFLWLEKILSPHKIQEQFGLTCVKYTDNSSIAWICRDCFKEHHHEIERFT</sequence>